<keyword evidence="1" id="KW-0812">Transmembrane</keyword>
<dbReference type="Proteomes" id="UP000594606">
    <property type="component" value="Segment"/>
</dbReference>
<evidence type="ECO:0000256" key="1">
    <source>
        <dbReference type="SAM" id="Phobius"/>
    </source>
</evidence>
<evidence type="ECO:0000313" key="3">
    <source>
        <dbReference type="Proteomes" id="UP000594606"/>
    </source>
</evidence>
<reference evidence="2 3" key="1">
    <citation type="submission" date="2020-09" db="EMBL/GenBank/DDBJ databases">
        <authorList>
            <person name="Makalatia K."/>
            <person name="Wagemans J."/>
        </authorList>
    </citation>
    <scope>NUCLEOTIDE SEQUENCE [LARGE SCALE GENOMIC DNA]</scope>
</reference>
<dbReference type="EMBL" id="MW006479">
    <property type="protein sequence ID" value="QPI15024.1"/>
    <property type="molecule type" value="Genomic_DNA"/>
</dbReference>
<keyword evidence="1" id="KW-0472">Membrane</keyword>
<sequence length="47" mass="5434">MIKFDGRYLPKCAPPPNWDIAACEEFFKLIIMASGLLLITCYYFSSR</sequence>
<name>A0A7S9SRB0_9CAUD</name>
<keyword evidence="1" id="KW-1133">Transmembrane helix</keyword>
<organism evidence="2 3">
    <name type="scientific">Salmonella phage GEC_vB_N5</name>
    <dbReference type="NCBI Taxonomy" id="2777378"/>
    <lineage>
        <taxon>Viruses</taxon>
        <taxon>Duplodnaviria</taxon>
        <taxon>Heunggongvirae</taxon>
        <taxon>Uroviricota</taxon>
        <taxon>Caudoviricetes</taxon>
        <taxon>Demerecviridae</taxon>
        <taxon>Markadamsvirinae</taxon>
        <taxon>Tequintavirus</taxon>
        <taxon>Tequintavirus N5</taxon>
    </lineage>
</organism>
<proteinExistence type="predicted"/>
<accession>A0A7S9SRB0</accession>
<feature type="transmembrane region" description="Helical" evidence="1">
    <location>
        <begin position="26"/>
        <end position="45"/>
    </location>
</feature>
<protein>
    <submittedName>
        <fullName evidence="2">Uncharacterized protein</fullName>
    </submittedName>
</protein>
<evidence type="ECO:0000313" key="2">
    <source>
        <dbReference type="EMBL" id="QPI15024.1"/>
    </source>
</evidence>
<keyword evidence="3" id="KW-1185">Reference proteome</keyword>
<gene>
    <name evidence="2" type="ORF">GECvBN5_gp008c</name>
</gene>